<gene>
    <name evidence="1" type="ORF">RCOM_0487970</name>
</gene>
<protein>
    <submittedName>
        <fullName evidence="1">Uncharacterized protein</fullName>
    </submittedName>
</protein>
<accession>B9SDX1</accession>
<keyword evidence="2" id="KW-1185">Reference proteome</keyword>
<dbReference type="EMBL" id="EQ973932">
    <property type="protein sequence ID" value="EEF38205.1"/>
    <property type="molecule type" value="Genomic_DNA"/>
</dbReference>
<sequence>MDNMVPHHRLQTTKSILDTCGHGQTPSDSESYLGDGTGPHTLILESKKARIDRRIGLLMKEMKIFCKPVLES</sequence>
<evidence type="ECO:0000313" key="2">
    <source>
        <dbReference type="Proteomes" id="UP000008311"/>
    </source>
</evidence>
<organism evidence="1 2">
    <name type="scientific">Ricinus communis</name>
    <name type="common">Castor bean</name>
    <dbReference type="NCBI Taxonomy" id="3988"/>
    <lineage>
        <taxon>Eukaryota</taxon>
        <taxon>Viridiplantae</taxon>
        <taxon>Streptophyta</taxon>
        <taxon>Embryophyta</taxon>
        <taxon>Tracheophyta</taxon>
        <taxon>Spermatophyta</taxon>
        <taxon>Magnoliopsida</taxon>
        <taxon>eudicotyledons</taxon>
        <taxon>Gunneridae</taxon>
        <taxon>Pentapetalae</taxon>
        <taxon>rosids</taxon>
        <taxon>fabids</taxon>
        <taxon>Malpighiales</taxon>
        <taxon>Euphorbiaceae</taxon>
        <taxon>Acalyphoideae</taxon>
        <taxon>Acalypheae</taxon>
        <taxon>Ricinus</taxon>
    </lineage>
</organism>
<evidence type="ECO:0000313" key="1">
    <source>
        <dbReference type="EMBL" id="EEF38205.1"/>
    </source>
</evidence>
<dbReference type="InParanoid" id="B9SDX1"/>
<dbReference type="Proteomes" id="UP000008311">
    <property type="component" value="Unassembled WGS sequence"/>
</dbReference>
<proteinExistence type="predicted"/>
<dbReference type="AlphaFoldDB" id="B9SDX1"/>
<name>B9SDX1_RICCO</name>
<reference evidence="2" key="1">
    <citation type="journal article" date="2010" name="Nat. Biotechnol.">
        <title>Draft genome sequence of the oilseed species Ricinus communis.</title>
        <authorList>
            <person name="Chan A.P."/>
            <person name="Crabtree J."/>
            <person name="Zhao Q."/>
            <person name="Lorenzi H."/>
            <person name="Orvis J."/>
            <person name="Puiu D."/>
            <person name="Melake-Berhan A."/>
            <person name="Jones K.M."/>
            <person name="Redman J."/>
            <person name="Chen G."/>
            <person name="Cahoon E.B."/>
            <person name="Gedil M."/>
            <person name="Stanke M."/>
            <person name="Haas B.J."/>
            <person name="Wortman J.R."/>
            <person name="Fraser-Liggett C.M."/>
            <person name="Ravel J."/>
            <person name="Rabinowicz P.D."/>
        </authorList>
    </citation>
    <scope>NUCLEOTIDE SEQUENCE [LARGE SCALE GENOMIC DNA]</scope>
    <source>
        <strain evidence="2">cv. Hale</strain>
    </source>
</reference>